<dbReference type="EMBL" id="QLMJ01000011">
    <property type="protein sequence ID" value="RAK34639.1"/>
    <property type="molecule type" value="Genomic_DNA"/>
</dbReference>
<reference evidence="3 4" key="1">
    <citation type="submission" date="2018-06" db="EMBL/GenBank/DDBJ databases">
        <title>Genomic Encyclopedia of Type Strains, Phase III (KMG-III): the genomes of soil and plant-associated and newly described type strains.</title>
        <authorList>
            <person name="Whitman W."/>
        </authorList>
    </citation>
    <scope>NUCLEOTIDE SEQUENCE [LARGE SCALE GENOMIC DNA]</scope>
    <source>
        <strain evidence="3 4">CGMCC 4.7090</strain>
    </source>
</reference>
<feature type="region of interest" description="Disordered" evidence="1">
    <location>
        <begin position="140"/>
        <end position="162"/>
    </location>
</feature>
<evidence type="ECO:0000313" key="3">
    <source>
        <dbReference type="EMBL" id="RAK34639.1"/>
    </source>
</evidence>
<keyword evidence="4" id="KW-1185">Reference proteome</keyword>
<dbReference type="PROSITE" id="PS51257">
    <property type="entry name" value="PROKAR_LIPOPROTEIN"/>
    <property type="match status" value="1"/>
</dbReference>
<gene>
    <name evidence="3" type="ORF">B0I29_111241</name>
</gene>
<dbReference type="AlphaFoldDB" id="A0A327Z8F9"/>
<dbReference type="Proteomes" id="UP000249341">
    <property type="component" value="Unassembled WGS sequence"/>
</dbReference>
<feature type="signal peptide" evidence="2">
    <location>
        <begin position="1"/>
        <end position="22"/>
    </location>
</feature>
<organism evidence="3 4">
    <name type="scientific">Actinoplanes lutulentus</name>
    <dbReference type="NCBI Taxonomy" id="1287878"/>
    <lineage>
        <taxon>Bacteria</taxon>
        <taxon>Bacillati</taxon>
        <taxon>Actinomycetota</taxon>
        <taxon>Actinomycetes</taxon>
        <taxon>Micromonosporales</taxon>
        <taxon>Micromonosporaceae</taxon>
        <taxon>Actinoplanes</taxon>
    </lineage>
</organism>
<dbReference type="RefSeq" id="WP_111651281.1">
    <property type="nucleotide sequence ID" value="NZ_QLMJ01000011.1"/>
</dbReference>
<feature type="chain" id="PRO_5016245479" description="Lipoprotein" evidence="2">
    <location>
        <begin position="23"/>
        <end position="162"/>
    </location>
</feature>
<evidence type="ECO:0000256" key="2">
    <source>
        <dbReference type="SAM" id="SignalP"/>
    </source>
</evidence>
<evidence type="ECO:0000256" key="1">
    <source>
        <dbReference type="SAM" id="MobiDB-lite"/>
    </source>
</evidence>
<dbReference type="OrthoDB" id="3297332at2"/>
<accession>A0A327Z8F9</accession>
<name>A0A327Z8F9_9ACTN</name>
<protein>
    <recommendedName>
        <fullName evidence="5">Lipoprotein</fullName>
    </recommendedName>
</protein>
<evidence type="ECO:0000313" key="4">
    <source>
        <dbReference type="Proteomes" id="UP000249341"/>
    </source>
</evidence>
<proteinExistence type="predicted"/>
<comment type="caution">
    <text evidence="3">The sequence shown here is derived from an EMBL/GenBank/DDBJ whole genome shotgun (WGS) entry which is preliminary data.</text>
</comment>
<keyword evidence="2" id="KW-0732">Signal</keyword>
<sequence>MRATTAAIATSVLLTFALTGCAGNDGTTTAPGAATAASAADLSGLDESTATACTLAENAVLGKAGHDLDLESANQIITAGKTAKSTMISTQANVLEVSVRKAEASVGDADEQILVAAVSSGILKFRTVCQDVEALKASIPKATTGGSGASSDPDEPVDRSVS</sequence>
<evidence type="ECO:0008006" key="5">
    <source>
        <dbReference type="Google" id="ProtNLM"/>
    </source>
</evidence>